<evidence type="ECO:0000256" key="10">
    <source>
        <dbReference type="ARBA" id="ARBA00023204"/>
    </source>
</evidence>
<proteinExistence type="inferred from homology"/>
<evidence type="ECO:0000313" key="15">
    <source>
        <dbReference type="Proteomes" id="UP000515561"/>
    </source>
</evidence>
<comment type="cofactor">
    <cofactor evidence="13">
        <name>Mg(2+)</name>
        <dbReference type="ChEBI" id="CHEBI:18420"/>
    </cofactor>
    <text evidence="13">Binds 1 Mg(2+) ion per subunit.</text>
</comment>
<dbReference type="GO" id="GO:0008821">
    <property type="term" value="F:crossover junction DNA endonuclease activity"/>
    <property type="evidence" value="ECO:0007669"/>
    <property type="project" value="UniProtKB-EC"/>
</dbReference>
<dbReference type="Pfam" id="PF03838">
    <property type="entry name" value="RecU"/>
    <property type="match status" value="1"/>
</dbReference>
<evidence type="ECO:0000256" key="8">
    <source>
        <dbReference type="ARBA" id="ARBA00022842"/>
    </source>
</evidence>
<protein>
    <recommendedName>
        <fullName evidence="12 13">Holliday junction resolvase RecU</fullName>
        <ecNumber evidence="13">3.1.21.10</ecNumber>
    </recommendedName>
    <alternativeName>
        <fullName evidence="13">Recombination protein U homolog</fullName>
    </alternativeName>
</protein>
<dbReference type="InterPro" id="IPR004612">
    <property type="entry name" value="Resolv_RecU"/>
</dbReference>
<evidence type="ECO:0000256" key="7">
    <source>
        <dbReference type="ARBA" id="ARBA00022801"/>
    </source>
</evidence>
<keyword evidence="8 13" id="KW-0460">Magnesium</keyword>
<name>A0A6S6QZI6_9FIRM</name>
<dbReference type="SUPFAM" id="SSF52980">
    <property type="entry name" value="Restriction endonuclease-like"/>
    <property type="match status" value="1"/>
</dbReference>
<dbReference type="AlphaFoldDB" id="A0A6S6QZI6"/>
<comment type="similarity">
    <text evidence="11 13">Belongs to the RecU family.</text>
</comment>
<evidence type="ECO:0000256" key="1">
    <source>
        <dbReference type="ARBA" id="ARBA00004496"/>
    </source>
</evidence>
<sequence length="187" mass="22017">MPSWNSRGLRGSALEELINLTNSRYREKKLALIQKIPTPITPTCIDKEKRHITLAYFEEKSTVDYIGVVQGIPVCFDAKECATDTFALQNIHDHQVKFMEDFEQQGGISFLLIYFSKRNLYHYLPYNKLLNFWNRALEGGRKSFRLEELCTDNEIKCVNNLYIHYIENIAKEMDEREKEKDNSVKHF</sequence>
<evidence type="ECO:0000256" key="4">
    <source>
        <dbReference type="ARBA" id="ARBA00022723"/>
    </source>
</evidence>
<dbReference type="Proteomes" id="UP000515561">
    <property type="component" value="Chromosome"/>
</dbReference>
<evidence type="ECO:0000256" key="6">
    <source>
        <dbReference type="ARBA" id="ARBA00022763"/>
    </source>
</evidence>
<evidence type="ECO:0000256" key="5">
    <source>
        <dbReference type="ARBA" id="ARBA00022759"/>
    </source>
</evidence>
<keyword evidence="7 13" id="KW-0378">Hydrolase</keyword>
<comment type="function">
    <text evidence="13">Endonuclease that resolves Holliday junction intermediates in genetic recombination. Cleaves mobile four-strand junctions by introducing symmetrical nicks in paired strands. Promotes annealing of linear ssDNA with homologous dsDNA. Required for DNA repair, homologous recombination and chromosome segregation.</text>
</comment>
<dbReference type="PIRSF" id="PIRSF037785">
    <property type="entry name" value="RecU"/>
    <property type="match status" value="1"/>
</dbReference>
<feature type="binding site" evidence="13">
    <location>
        <position position="62"/>
    </location>
    <ligand>
        <name>Mg(2+)</name>
        <dbReference type="ChEBI" id="CHEBI:18420"/>
    </ligand>
</feature>
<comment type="catalytic activity">
    <reaction evidence="13">
        <text>Endonucleolytic cleavage at a junction such as a reciprocal single-stranded crossover between two homologous DNA duplexes (Holliday junction).</text>
        <dbReference type="EC" id="3.1.21.10"/>
    </reaction>
</comment>
<dbReference type="InterPro" id="IPR011856">
    <property type="entry name" value="tRNA_endonuc-like_dom_sf"/>
</dbReference>
<dbReference type="HAMAP" id="MF_00130">
    <property type="entry name" value="RecU"/>
    <property type="match status" value="1"/>
</dbReference>
<evidence type="ECO:0000313" key="14">
    <source>
        <dbReference type="EMBL" id="BCJ95196.1"/>
    </source>
</evidence>
<accession>A0A6S6QZI6</accession>
<keyword evidence="5 13" id="KW-0255">Endonuclease</keyword>
<feature type="site" description="Transition state stabilizer" evidence="13">
    <location>
        <position position="79"/>
    </location>
</feature>
<dbReference type="GO" id="GO:0003676">
    <property type="term" value="F:nucleic acid binding"/>
    <property type="evidence" value="ECO:0007669"/>
    <property type="project" value="InterPro"/>
</dbReference>
<keyword evidence="15" id="KW-1185">Reference proteome</keyword>
<dbReference type="InterPro" id="IPR011335">
    <property type="entry name" value="Restrct_endonuc-II-like"/>
</dbReference>
<feature type="binding site" evidence="13">
    <location>
        <position position="64"/>
    </location>
    <ligand>
        <name>Mg(2+)</name>
        <dbReference type="ChEBI" id="CHEBI:18420"/>
    </ligand>
</feature>
<evidence type="ECO:0000256" key="3">
    <source>
        <dbReference type="ARBA" id="ARBA00022722"/>
    </source>
</evidence>
<dbReference type="EC" id="3.1.21.10" evidence="13"/>
<feature type="binding site" evidence="13">
    <location>
        <position position="95"/>
    </location>
    <ligand>
        <name>Mg(2+)</name>
        <dbReference type="ChEBI" id="CHEBI:18420"/>
    </ligand>
</feature>
<keyword evidence="10 13" id="KW-0234">DNA repair</keyword>
<evidence type="ECO:0000256" key="9">
    <source>
        <dbReference type="ARBA" id="ARBA00023172"/>
    </source>
</evidence>
<keyword evidence="2 13" id="KW-0963">Cytoplasm</keyword>
<comment type="subcellular location">
    <subcellularLocation>
        <location evidence="1 13">Cytoplasm</location>
    </subcellularLocation>
</comment>
<keyword evidence="6 13" id="KW-0227">DNA damage</keyword>
<dbReference type="Gene3D" id="3.40.1350.10">
    <property type="match status" value="1"/>
</dbReference>
<dbReference type="EMBL" id="AP023367">
    <property type="protein sequence ID" value="BCJ95196.1"/>
    <property type="molecule type" value="Genomic_DNA"/>
</dbReference>
<evidence type="ECO:0000256" key="13">
    <source>
        <dbReference type="HAMAP-Rule" id="MF_00130"/>
    </source>
</evidence>
<evidence type="ECO:0000256" key="2">
    <source>
        <dbReference type="ARBA" id="ARBA00022490"/>
    </source>
</evidence>
<keyword evidence="9 13" id="KW-0233">DNA recombination</keyword>
<gene>
    <name evidence="13" type="primary">recU</name>
    <name evidence="14" type="ORF">acsn021_27650</name>
</gene>
<keyword evidence="4 13" id="KW-0479">Metal-binding</keyword>
<organism evidence="14 15">
    <name type="scientific">Anaerocolumna cellulosilytica</name>
    <dbReference type="NCBI Taxonomy" id="433286"/>
    <lineage>
        <taxon>Bacteria</taxon>
        <taxon>Bacillati</taxon>
        <taxon>Bacillota</taxon>
        <taxon>Clostridia</taxon>
        <taxon>Lachnospirales</taxon>
        <taxon>Lachnospiraceae</taxon>
        <taxon>Anaerocolumna</taxon>
    </lineage>
</organism>
<keyword evidence="3 13" id="KW-0540">Nuclease</keyword>
<dbReference type="RefSeq" id="WP_184093855.1">
    <property type="nucleotide sequence ID" value="NZ_AP023367.1"/>
</dbReference>
<dbReference type="CDD" id="cd22354">
    <property type="entry name" value="RecU-like"/>
    <property type="match status" value="1"/>
</dbReference>
<evidence type="ECO:0000256" key="12">
    <source>
        <dbReference type="ARBA" id="ARBA00029523"/>
    </source>
</evidence>
<reference evidence="14 15" key="1">
    <citation type="journal article" date="2016" name="Int. J. Syst. Evol. Microbiol.">
        <title>Descriptions of Anaerotaenia torta gen. nov., sp. nov. and Anaerocolumna cellulosilytica gen. nov., sp. nov. isolated from a methanogenic reactor of cattle waste.</title>
        <authorList>
            <person name="Uek A."/>
            <person name="Ohtaki Y."/>
            <person name="Kaku N."/>
            <person name="Ueki K."/>
        </authorList>
    </citation>
    <scope>NUCLEOTIDE SEQUENCE [LARGE SCALE GENOMIC DNA]</scope>
    <source>
        <strain evidence="14 15">SN021</strain>
    </source>
</reference>
<feature type="binding site" evidence="13">
    <location>
        <position position="77"/>
    </location>
    <ligand>
        <name>Mg(2+)</name>
        <dbReference type="ChEBI" id="CHEBI:18420"/>
    </ligand>
</feature>
<dbReference type="KEGG" id="acel:acsn021_27650"/>
<dbReference type="GO" id="GO:0006310">
    <property type="term" value="P:DNA recombination"/>
    <property type="evidence" value="ECO:0007669"/>
    <property type="project" value="UniProtKB-UniRule"/>
</dbReference>
<evidence type="ECO:0000256" key="11">
    <source>
        <dbReference type="ARBA" id="ARBA00023447"/>
    </source>
</evidence>
<dbReference type="GO" id="GO:0007059">
    <property type="term" value="P:chromosome segregation"/>
    <property type="evidence" value="ECO:0007669"/>
    <property type="project" value="UniProtKB-UniRule"/>
</dbReference>
<dbReference type="GO" id="GO:0006281">
    <property type="term" value="P:DNA repair"/>
    <property type="evidence" value="ECO:0007669"/>
    <property type="project" value="UniProtKB-UniRule"/>
</dbReference>
<dbReference type="GO" id="GO:0005737">
    <property type="term" value="C:cytoplasm"/>
    <property type="evidence" value="ECO:0007669"/>
    <property type="project" value="UniProtKB-SubCell"/>
</dbReference>
<dbReference type="GO" id="GO:0000287">
    <property type="term" value="F:magnesium ion binding"/>
    <property type="evidence" value="ECO:0007669"/>
    <property type="project" value="UniProtKB-UniRule"/>
</dbReference>